<dbReference type="SUPFAM" id="SSF51735">
    <property type="entry name" value="NAD(P)-binding Rossmann-fold domains"/>
    <property type="match status" value="1"/>
</dbReference>
<evidence type="ECO:0000256" key="2">
    <source>
        <dbReference type="ARBA" id="ARBA00005525"/>
    </source>
</evidence>
<evidence type="ECO:0000256" key="8">
    <source>
        <dbReference type="ARBA" id="ARBA00049875"/>
    </source>
</evidence>
<evidence type="ECO:0000256" key="3">
    <source>
        <dbReference type="ARBA" id="ARBA00012855"/>
    </source>
</evidence>
<comment type="catalytic activity">
    <reaction evidence="7">
        <text>L-proline + NADP(+) = (S)-1-pyrroline-5-carboxylate + NADPH + 2 H(+)</text>
        <dbReference type="Rhea" id="RHEA:14109"/>
        <dbReference type="ChEBI" id="CHEBI:15378"/>
        <dbReference type="ChEBI" id="CHEBI:17388"/>
        <dbReference type="ChEBI" id="CHEBI:57783"/>
        <dbReference type="ChEBI" id="CHEBI:58349"/>
        <dbReference type="ChEBI" id="CHEBI:60039"/>
        <dbReference type="EC" id="1.5.1.2"/>
    </reaction>
    <physiologicalReaction direction="right-to-left" evidence="7">
        <dbReference type="Rhea" id="RHEA:14111"/>
    </physiologicalReaction>
</comment>
<evidence type="ECO:0000256" key="7">
    <source>
        <dbReference type="ARBA" id="ARBA00049867"/>
    </source>
</evidence>
<dbReference type="InterPro" id="IPR029036">
    <property type="entry name" value="P5CR_dimer"/>
</dbReference>
<dbReference type="PROSITE" id="PS00521">
    <property type="entry name" value="P5CR"/>
    <property type="match status" value="1"/>
</dbReference>
<keyword evidence="5" id="KW-0641">Proline biosynthesis</keyword>
<evidence type="ECO:0000313" key="11">
    <source>
        <dbReference type="EMBL" id="KAG7155809.1"/>
    </source>
</evidence>
<dbReference type="Pfam" id="PF14748">
    <property type="entry name" value="P5CR_dimer"/>
    <property type="match status" value="1"/>
</dbReference>
<feature type="domain" description="Pyrroline-5-carboxylate reductase catalytic N-terminal" evidence="9">
    <location>
        <begin position="19"/>
        <end position="65"/>
    </location>
</feature>
<accession>A0A8J5MLH4</accession>
<reference evidence="11" key="1">
    <citation type="journal article" date="2021" name="Sci. Adv.">
        <title>The American lobster genome reveals insights on longevity, neural, and immune adaptations.</title>
        <authorList>
            <person name="Polinski J.M."/>
            <person name="Zimin A.V."/>
            <person name="Clark K.F."/>
            <person name="Kohn A.B."/>
            <person name="Sadowski N."/>
            <person name="Timp W."/>
            <person name="Ptitsyn A."/>
            <person name="Khanna P."/>
            <person name="Romanova D.Y."/>
            <person name="Williams P."/>
            <person name="Greenwood S.J."/>
            <person name="Moroz L.L."/>
            <person name="Walt D.R."/>
            <person name="Bodnar A.G."/>
        </authorList>
    </citation>
    <scope>NUCLEOTIDE SEQUENCE</scope>
    <source>
        <strain evidence="11">GMGI-L3</strain>
    </source>
</reference>
<comment type="similarity">
    <text evidence="2">Belongs to the pyrroline-5-carboxylate reductase family.</text>
</comment>
<dbReference type="PANTHER" id="PTHR11645:SF0">
    <property type="entry name" value="PYRROLINE-5-CARBOXYLATE REDUCTASE 3"/>
    <property type="match status" value="1"/>
</dbReference>
<feature type="domain" description="Pyrroline-5-carboxylate reductase dimerisation" evidence="10">
    <location>
        <begin position="84"/>
        <end position="168"/>
    </location>
</feature>
<evidence type="ECO:0000256" key="4">
    <source>
        <dbReference type="ARBA" id="ARBA00022605"/>
    </source>
</evidence>
<gene>
    <name evidence="11" type="primary">PROC1-L</name>
    <name evidence="11" type="ORF">Hamer_G025421</name>
</gene>
<dbReference type="UniPathway" id="UPA00098">
    <property type="reaction ID" value="UER00361"/>
</dbReference>
<dbReference type="GO" id="GO:0004735">
    <property type="term" value="F:pyrroline-5-carboxylate reductase activity"/>
    <property type="evidence" value="ECO:0007669"/>
    <property type="project" value="UniProtKB-EC"/>
</dbReference>
<proteinExistence type="inferred from homology"/>
<evidence type="ECO:0000256" key="6">
    <source>
        <dbReference type="ARBA" id="ARBA00023002"/>
    </source>
</evidence>
<evidence type="ECO:0000259" key="10">
    <source>
        <dbReference type="Pfam" id="PF14748"/>
    </source>
</evidence>
<dbReference type="InterPro" id="IPR008927">
    <property type="entry name" value="6-PGluconate_DH-like_C_sf"/>
</dbReference>
<dbReference type="SUPFAM" id="SSF48179">
    <property type="entry name" value="6-phosphogluconate dehydrogenase C-terminal domain-like"/>
    <property type="match status" value="1"/>
</dbReference>
<keyword evidence="12" id="KW-1185">Reference proteome</keyword>
<keyword evidence="6" id="KW-0560">Oxidoreductase</keyword>
<sequence length="175" mass="18158">MLTAVDRHYGSTEDRVLGCTTTHNNQEAAADTDIVVICVKPNIIGQVLRDLHPCVTLSRPLVTSVALGVTLADIETALPPESRMYVALEALADGGVKMGLPRSLALKLAAQTMMGSAKMVLATGKHPGQLKDDVCSPGGCTIQGVHTLERACLRAALIDAVQTATATSISAAAGK</sequence>
<dbReference type="InterPro" id="IPR053790">
    <property type="entry name" value="P5CR-like_CS"/>
</dbReference>
<dbReference type="EC" id="1.5.1.2" evidence="3"/>
<protein>
    <recommendedName>
        <fullName evidence="3">pyrroline-5-carboxylate reductase</fullName>
        <ecNumber evidence="3">1.5.1.2</ecNumber>
    </recommendedName>
</protein>
<dbReference type="Proteomes" id="UP000747542">
    <property type="component" value="Unassembled WGS sequence"/>
</dbReference>
<keyword evidence="4" id="KW-0028">Amino-acid biosynthesis</keyword>
<comment type="catalytic activity">
    <reaction evidence="8">
        <text>L-proline + NAD(+) = (S)-1-pyrroline-5-carboxylate + NADH + 2 H(+)</text>
        <dbReference type="Rhea" id="RHEA:14105"/>
        <dbReference type="ChEBI" id="CHEBI:15378"/>
        <dbReference type="ChEBI" id="CHEBI:17388"/>
        <dbReference type="ChEBI" id="CHEBI:57540"/>
        <dbReference type="ChEBI" id="CHEBI:57945"/>
        <dbReference type="ChEBI" id="CHEBI:60039"/>
        <dbReference type="EC" id="1.5.1.2"/>
    </reaction>
    <physiologicalReaction direction="right-to-left" evidence="8">
        <dbReference type="Rhea" id="RHEA:14107"/>
    </physiologicalReaction>
</comment>
<comment type="caution">
    <text evidence="11">The sequence shown here is derived from an EMBL/GenBank/DDBJ whole genome shotgun (WGS) entry which is preliminary data.</text>
</comment>
<dbReference type="Gene3D" id="1.10.3730.10">
    <property type="entry name" value="ProC C-terminal domain-like"/>
    <property type="match status" value="1"/>
</dbReference>
<comment type="pathway">
    <text evidence="1">Amino-acid biosynthesis; L-proline biosynthesis; L-proline from L-glutamate 5-semialdehyde: step 1/1.</text>
</comment>
<evidence type="ECO:0000256" key="1">
    <source>
        <dbReference type="ARBA" id="ARBA00005205"/>
    </source>
</evidence>
<evidence type="ECO:0000313" key="12">
    <source>
        <dbReference type="Proteomes" id="UP000747542"/>
    </source>
</evidence>
<dbReference type="AlphaFoldDB" id="A0A8J5MLH4"/>
<dbReference type="FunFam" id="1.10.3730.10:FF:000003">
    <property type="entry name" value="Pyrroline-5-carboxylate reductase 1, mitochondrial"/>
    <property type="match status" value="1"/>
</dbReference>
<dbReference type="PANTHER" id="PTHR11645">
    <property type="entry name" value="PYRROLINE-5-CARBOXYLATE REDUCTASE"/>
    <property type="match status" value="1"/>
</dbReference>
<dbReference type="Pfam" id="PF03807">
    <property type="entry name" value="F420_oxidored"/>
    <property type="match status" value="1"/>
</dbReference>
<dbReference type="InterPro" id="IPR028939">
    <property type="entry name" value="P5C_Rdtase_cat_N"/>
</dbReference>
<organism evidence="11 12">
    <name type="scientific">Homarus americanus</name>
    <name type="common">American lobster</name>
    <dbReference type="NCBI Taxonomy" id="6706"/>
    <lineage>
        <taxon>Eukaryota</taxon>
        <taxon>Metazoa</taxon>
        <taxon>Ecdysozoa</taxon>
        <taxon>Arthropoda</taxon>
        <taxon>Crustacea</taxon>
        <taxon>Multicrustacea</taxon>
        <taxon>Malacostraca</taxon>
        <taxon>Eumalacostraca</taxon>
        <taxon>Eucarida</taxon>
        <taxon>Decapoda</taxon>
        <taxon>Pleocyemata</taxon>
        <taxon>Astacidea</taxon>
        <taxon>Nephropoidea</taxon>
        <taxon>Nephropidae</taxon>
        <taxon>Homarus</taxon>
    </lineage>
</organism>
<evidence type="ECO:0000256" key="5">
    <source>
        <dbReference type="ARBA" id="ARBA00022650"/>
    </source>
</evidence>
<evidence type="ECO:0000259" key="9">
    <source>
        <dbReference type="Pfam" id="PF03807"/>
    </source>
</evidence>
<dbReference type="InterPro" id="IPR036291">
    <property type="entry name" value="NAD(P)-bd_dom_sf"/>
</dbReference>
<dbReference type="EMBL" id="JAHLQT010040325">
    <property type="protein sequence ID" value="KAG7155809.1"/>
    <property type="molecule type" value="Genomic_DNA"/>
</dbReference>
<name>A0A8J5MLH4_HOMAM</name>
<dbReference type="GO" id="GO:0055129">
    <property type="term" value="P:L-proline biosynthetic process"/>
    <property type="evidence" value="ECO:0007669"/>
    <property type="project" value="UniProtKB-UniPathway"/>
</dbReference>